<sequence length="298" mass="33412">MIVLSHFLFLCTFTTCTNAPVLSVQPTERVKTDDELADEEVALIMSEAMRQTSAGNSSQYSVHGTTKPSTSKDTFEWPAYYPPESEFDMNKPPPTPGRSLYMAKPSTSKDTYDTAKPSTSKDTFEWPAYYPPESEFDMNKPPPTPGRSLYMAKPSTSKDTFEWPAYYPPESEFNMNKSPPTPGGTFYEETATKPRDVYGPIGPHKPGACDITKPSTPHQCGHVTFAATSKPYITRVPVNSQQHNTTHIKSEHAPQFNQQGVNRTHTCRKSFDLPSQQYQCTNADSPNTNKPVYKRKRT</sequence>
<gene>
    <name evidence="3" type="ORF">VCUG_01763</name>
</gene>
<feature type="region of interest" description="Disordered" evidence="1">
    <location>
        <begin position="52"/>
        <end position="75"/>
    </location>
</feature>
<proteinExistence type="predicted"/>
<reference evidence="4" key="1">
    <citation type="submission" date="2011-03" db="EMBL/GenBank/DDBJ databases">
        <title>The genome sequence of Vavraia culicis strain floridensis.</title>
        <authorList>
            <consortium name="The Broad Institute Genome Sequencing Platform"/>
            <person name="Cuomo C."/>
            <person name="Becnel J."/>
            <person name="Sanscrainte N."/>
            <person name="Young S.K."/>
            <person name="Zeng Q."/>
            <person name="Gargeya S."/>
            <person name="Fitzgerald M."/>
            <person name="Haas B."/>
            <person name="Abouelleil A."/>
            <person name="Alvarado L."/>
            <person name="Arachchi H.M."/>
            <person name="Berlin A."/>
            <person name="Chapman S.B."/>
            <person name="Gearin G."/>
            <person name="Goldberg J."/>
            <person name="Griggs A."/>
            <person name="Gujja S."/>
            <person name="Hansen M."/>
            <person name="Heiman D."/>
            <person name="Howarth C."/>
            <person name="Larimer J."/>
            <person name="Lui A."/>
            <person name="MacDonald P.J.P."/>
            <person name="McCowen C."/>
            <person name="Montmayeur A."/>
            <person name="Murphy C."/>
            <person name="Neiman D."/>
            <person name="Pearson M."/>
            <person name="Priest M."/>
            <person name="Roberts A."/>
            <person name="Saif S."/>
            <person name="Shea T."/>
            <person name="Sisk P."/>
            <person name="Stolte C."/>
            <person name="Sykes S."/>
            <person name="Wortman J."/>
            <person name="Nusbaum C."/>
            <person name="Birren B."/>
        </authorList>
    </citation>
    <scope>NUCLEOTIDE SEQUENCE [LARGE SCALE GENOMIC DNA]</scope>
    <source>
        <strain evidence="4">floridensis</strain>
    </source>
</reference>
<dbReference type="VEuPathDB" id="MicrosporidiaDB:VCUG_01763"/>
<feature type="compositionally biased region" description="Polar residues" evidence="1">
    <location>
        <begin position="278"/>
        <end position="290"/>
    </location>
</feature>
<dbReference type="RefSeq" id="XP_008074781.1">
    <property type="nucleotide sequence ID" value="XM_008076590.1"/>
</dbReference>
<keyword evidence="4" id="KW-1185">Reference proteome</keyword>
<dbReference type="InParanoid" id="L2GTP3"/>
<dbReference type="Proteomes" id="UP000011081">
    <property type="component" value="Unassembled WGS sequence"/>
</dbReference>
<protein>
    <submittedName>
        <fullName evidence="3">Uncharacterized protein</fullName>
    </submittedName>
</protein>
<accession>L2GTP3</accession>
<keyword evidence="2" id="KW-0732">Signal</keyword>
<name>L2GTP3_VAVCU</name>
<feature type="compositionally biased region" description="Polar residues" evidence="1">
    <location>
        <begin position="52"/>
        <end position="72"/>
    </location>
</feature>
<organism evidence="3 4">
    <name type="scientific">Vavraia culicis (isolate floridensis)</name>
    <name type="common">Microsporidian parasite</name>
    <dbReference type="NCBI Taxonomy" id="948595"/>
    <lineage>
        <taxon>Eukaryota</taxon>
        <taxon>Fungi</taxon>
        <taxon>Fungi incertae sedis</taxon>
        <taxon>Microsporidia</taxon>
        <taxon>Pleistophoridae</taxon>
        <taxon>Vavraia</taxon>
    </lineage>
</organism>
<evidence type="ECO:0000313" key="3">
    <source>
        <dbReference type="EMBL" id="ELA46737.1"/>
    </source>
</evidence>
<evidence type="ECO:0000256" key="2">
    <source>
        <dbReference type="SAM" id="SignalP"/>
    </source>
</evidence>
<dbReference type="AlphaFoldDB" id="L2GTP3"/>
<feature type="signal peptide" evidence="2">
    <location>
        <begin position="1"/>
        <end position="19"/>
    </location>
</feature>
<feature type="region of interest" description="Disordered" evidence="1">
    <location>
        <begin position="102"/>
        <end position="125"/>
    </location>
</feature>
<dbReference type="HOGENOM" id="CLU_934467_0_0_1"/>
<dbReference type="GeneID" id="19879636"/>
<feature type="region of interest" description="Disordered" evidence="1">
    <location>
        <begin position="278"/>
        <end position="298"/>
    </location>
</feature>
<dbReference type="EMBL" id="GL877434">
    <property type="protein sequence ID" value="ELA46737.1"/>
    <property type="molecule type" value="Genomic_DNA"/>
</dbReference>
<evidence type="ECO:0000256" key="1">
    <source>
        <dbReference type="SAM" id="MobiDB-lite"/>
    </source>
</evidence>
<evidence type="ECO:0000313" key="4">
    <source>
        <dbReference type="Proteomes" id="UP000011081"/>
    </source>
</evidence>
<feature type="chain" id="PRO_5003960168" evidence="2">
    <location>
        <begin position="20"/>
        <end position="298"/>
    </location>
</feature>